<keyword evidence="3" id="KW-1185">Reference proteome</keyword>
<dbReference type="Proteomes" id="UP000078572">
    <property type="component" value="Chromosome 1"/>
</dbReference>
<name>A0A191ZUT8_9RALS</name>
<evidence type="ECO:0000256" key="1">
    <source>
        <dbReference type="SAM" id="MobiDB-lite"/>
    </source>
</evidence>
<dbReference type="RefSeq" id="WP_064802461.1">
    <property type="nucleotide sequence ID" value="NZ_CP016022.1"/>
</dbReference>
<evidence type="ECO:0000313" key="3">
    <source>
        <dbReference type="Proteomes" id="UP000078572"/>
    </source>
</evidence>
<accession>A0A191ZUT8</accession>
<dbReference type="Pfam" id="PF11304">
    <property type="entry name" value="DUF3106"/>
    <property type="match status" value="1"/>
</dbReference>
<feature type="compositionally biased region" description="Low complexity" evidence="1">
    <location>
        <begin position="220"/>
        <end position="274"/>
    </location>
</feature>
<feature type="region of interest" description="Disordered" evidence="1">
    <location>
        <begin position="173"/>
        <end position="285"/>
    </location>
</feature>
<dbReference type="InterPro" id="IPR021455">
    <property type="entry name" value="DUF3106"/>
</dbReference>
<dbReference type="STRING" id="190721.ACS15_1082"/>
<proteinExistence type="predicted"/>
<evidence type="ECO:0000313" key="2">
    <source>
        <dbReference type="EMBL" id="ANJ71859.1"/>
    </source>
</evidence>
<sequence>MSNFHRTHGQPPRGERTLRLRVALISLIGAVGLSAGLAIAQAPAAWATATASDASASAQLALPTPPATNPQPSIHPNWSELTVVQQRILAPFAPEWNSMPELARKKWLQIAQAYPKYTPAQQQRLQTRMADWVKLTPEQRHRARENFQTTKSVPVQKKSEAWQRYQQLPDEQKKELAAAAKAQKRPSAVTALPGSTSLAKDAAKALHHGARTKPGTTKSAPNPLAPAKPTATAAASAPAATTPAASATAPAPANAPVTPAHPVAPANSPDGDSGNPPPSTVLGGG</sequence>
<dbReference type="EMBL" id="CP016022">
    <property type="protein sequence ID" value="ANJ71859.1"/>
    <property type="molecule type" value="Genomic_DNA"/>
</dbReference>
<protein>
    <submittedName>
        <fullName evidence="2">Uncharacterized protein</fullName>
    </submittedName>
</protein>
<gene>
    <name evidence="2" type="ORF">A9Y76_04980</name>
</gene>
<dbReference type="AlphaFoldDB" id="A0A191ZUT8"/>
<reference evidence="3" key="1">
    <citation type="submission" date="2016-06" db="EMBL/GenBank/DDBJ databases">
        <authorList>
            <person name="Xu Y."/>
            <person name="Nagy A."/>
            <person name="Yan X."/>
            <person name="Kim S.W."/>
            <person name="Haley B."/>
            <person name="Liu N.T."/>
            <person name="Nou X."/>
        </authorList>
    </citation>
    <scope>NUCLEOTIDE SEQUENCE [LARGE SCALE GENOMIC DNA]</scope>
    <source>
        <strain evidence="3">ATCC 49129</strain>
    </source>
</reference>
<dbReference type="OrthoDB" id="9796567at2"/>
<dbReference type="GeneID" id="61525367"/>
<organism evidence="2 3">
    <name type="scientific">Ralstonia insidiosa</name>
    <dbReference type="NCBI Taxonomy" id="190721"/>
    <lineage>
        <taxon>Bacteria</taxon>
        <taxon>Pseudomonadati</taxon>
        <taxon>Pseudomonadota</taxon>
        <taxon>Betaproteobacteria</taxon>
        <taxon>Burkholderiales</taxon>
        <taxon>Burkholderiaceae</taxon>
        <taxon>Ralstonia</taxon>
    </lineage>
</organism>